<keyword evidence="1" id="KW-0808">Transferase</keyword>
<dbReference type="Proteomes" id="UP000613030">
    <property type="component" value="Unassembled WGS sequence"/>
</dbReference>
<sequence length="269" mass="29052">MNPNKQLWEKGDFTRLAETMRESGAELVSKLGITKGLNVLDLGCGDGTTAIPAAKSGANVLGVDIASNLVEAGNARVRKEGLKNCTFQEGDATNLQDLPDHTFDLTVSIFGAMFAPRPLDVAKEMVRVTRPGGRIVMGNWIPGDPTLVAQILKISSAYTPPPPDGFISPMLWGVETNVVERFASAGVPKENISCTRDTYTFNAPFSPSQFVDRFKNYYGPTMNAFDAAEKNGKTADLQRELETLFETQNKGTGGNTSIPATFLRVTVTV</sequence>
<dbReference type="GO" id="GO:0008168">
    <property type="term" value="F:methyltransferase activity"/>
    <property type="evidence" value="ECO:0007669"/>
    <property type="project" value="UniProtKB-KW"/>
</dbReference>
<comment type="caution">
    <text evidence="3">The sequence shown here is derived from an EMBL/GenBank/DDBJ whole genome shotgun (WGS) entry which is preliminary data.</text>
</comment>
<dbReference type="InterPro" id="IPR029063">
    <property type="entry name" value="SAM-dependent_MTases_sf"/>
</dbReference>
<evidence type="ECO:0000256" key="1">
    <source>
        <dbReference type="ARBA" id="ARBA00022679"/>
    </source>
</evidence>
<name>A0ABS1L0K8_9BACT</name>
<dbReference type="InterPro" id="IPR050447">
    <property type="entry name" value="Erg6_SMT_methyltransf"/>
</dbReference>
<dbReference type="Pfam" id="PF08241">
    <property type="entry name" value="Methyltransf_11"/>
    <property type="match status" value="1"/>
</dbReference>
<dbReference type="EMBL" id="JAERRB010000015">
    <property type="protein sequence ID" value="MBL0745230.1"/>
    <property type="molecule type" value="Genomic_DNA"/>
</dbReference>
<dbReference type="PANTHER" id="PTHR44068">
    <property type="entry name" value="ZGC:194242"/>
    <property type="match status" value="1"/>
</dbReference>
<accession>A0ABS1L0K8</accession>
<proteinExistence type="predicted"/>
<dbReference type="Gene3D" id="3.40.50.150">
    <property type="entry name" value="Vaccinia Virus protein VP39"/>
    <property type="match status" value="1"/>
</dbReference>
<dbReference type="InterPro" id="IPR013216">
    <property type="entry name" value="Methyltransf_11"/>
</dbReference>
<keyword evidence="3" id="KW-0489">Methyltransferase</keyword>
<protein>
    <submittedName>
        <fullName evidence="3">Methyltransferase domain-containing protein</fullName>
    </submittedName>
</protein>
<dbReference type="RefSeq" id="WP_202015562.1">
    <property type="nucleotide sequence ID" value="NZ_JAERRB010000015.1"/>
</dbReference>
<keyword evidence="4" id="KW-1185">Reference proteome</keyword>
<reference evidence="3 4" key="1">
    <citation type="submission" date="2021-01" db="EMBL/GenBank/DDBJ databases">
        <title>Chryseolinea sp. Jin1 Genome sequencing and assembly.</title>
        <authorList>
            <person name="Kim I."/>
        </authorList>
    </citation>
    <scope>NUCLEOTIDE SEQUENCE [LARGE SCALE GENOMIC DNA]</scope>
    <source>
        <strain evidence="3 4">Jin1</strain>
    </source>
</reference>
<feature type="domain" description="Methyltransferase type 11" evidence="2">
    <location>
        <begin position="40"/>
        <end position="137"/>
    </location>
</feature>
<evidence type="ECO:0000313" key="4">
    <source>
        <dbReference type="Proteomes" id="UP000613030"/>
    </source>
</evidence>
<dbReference type="CDD" id="cd02440">
    <property type="entry name" value="AdoMet_MTases"/>
    <property type="match status" value="1"/>
</dbReference>
<dbReference type="SUPFAM" id="SSF53335">
    <property type="entry name" value="S-adenosyl-L-methionine-dependent methyltransferases"/>
    <property type="match status" value="1"/>
</dbReference>
<dbReference type="GO" id="GO:0032259">
    <property type="term" value="P:methylation"/>
    <property type="evidence" value="ECO:0007669"/>
    <property type="project" value="UniProtKB-KW"/>
</dbReference>
<evidence type="ECO:0000313" key="3">
    <source>
        <dbReference type="EMBL" id="MBL0745230.1"/>
    </source>
</evidence>
<organism evidence="3 4">
    <name type="scientific">Chryseolinea lacunae</name>
    <dbReference type="NCBI Taxonomy" id="2801331"/>
    <lineage>
        <taxon>Bacteria</taxon>
        <taxon>Pseudomonadati</taxon>
        <taxon>Bacteroidota</taxon>
        <taxon>Cytophagia</taxon>
        <taxon>Cytophagales</taxon>
        <taxon>Fulvivirgaceae</taxon>
        <taxon>Chryseolinea</taxon>
    </lineage>
</organism>
<dbReference type="PANTHER" id="PTHR44068:SF11">
    <property type="entry name" value="GERANYL DIPHOSPHATE 2-C-METHYLTRANSFERASE"/>
    <property type="match status" value="1"/>
</dbReference>
<evidence type="ECO:0000259" key="2">
    <source>
        <dbReference type="Pfam" id="PF08241"/>
    </source>
</evidence>
<gene>
    <name evidence="3" type="ORF">JI741_28630</name>
</gene>